<keyword evidence="2" id="KW-1185">Reference proteome</keyword>
<name>A0A6S4PAS9_9CAUD</name>
<dbReference type="KEGG" id="vg:55412063"/>
<protein>
    <submittedName>
        <fullName evidence="1">Tail tubular protein A</fullName>
    </submittedName>
</protein>
<dbReference type="RefSeq" id="YP_009777897.1">
    <property type="nucleotide sequence ID" value="NC_047706.1"/>
</dbReference>
<accession>A0A6S4PAS9</accession>
<evidence type="ECO:0000313" key="2">
    <source>
        <dbReference type="Proteomes" id="UP000505271"/>
    </source>
</evidence>
<dbReference type="InterPro" id="IPR033767">
    <property type="entry name" value="Tail_Gp11"/>
</dbReference>
<dbReference type="Proteomes" id="UP000505271">
    <property type="component" value="Segment"/>
</dbReference>
<evidence type="ECO:0000313" key="1">
    <source>
        <dbReference type="EMBL" id="BAQ94400.1"/>
    </source>
</evidence>
<dbReference type="EMBL" id="AP013547">
    <property type="protein sequence ID" value="BAQ94400.1"/>
    <property type="molecule type" value="Genomic_DNA"/>
</dbReference>
<reference evidence="1 2" key="1">
    <citation type="journal article" date="2013" name="PLoS Genet.">
        <title>Expanding the Marine Virosphere Using Metagenomics.</title>
        <authorList>
            <person name="Mizuno C.M."/>
            <person name="Rodriguez-Valera F."/>
            <person name="Kimes N.E."/>
            <person name="Ghai R."/>
        </authorList>
    </citation>
    <scope>NUCLEOTIDE SEQUENCE [LARGE SCALE GENOMIC DNA]</scope>
    <source>
        <strain evidence="1">UvMED-CGR-U-MedDCM-OCT-S31-C1</strain>
    </source>
</reference>
<organism evidence="1 2">
    <name type="scientific">uncultured phage_MedDCM-OCT-S31-C1</name>
    <dbReference type="NCBI Taxonomy" id="2740800"/>
    <lineage>
        <taxon>Viruses</taxon>
        <taxon>Duplodnaviria</taxon>
        <taxon>Heunggongvirae</taxon>
        <taxon>Uroviricota</taxon>
        <taxon>Caudoviricetes</taxon>
        <taxon>Autographivirales</taxon>
        <taxon>Nohivirus</taxon>
        <taxon>Nohivirus S31C1</taxon>
    </lineage>
</organism>
<proteinExistence type="predicted"/>
<dbReference type="GeneID" id="55412063"/>
<sequence length="220" mass="24900">MPFVNQSKLPGRTTLLDAVNICLENIGEQPVDSLNNQQIQDAKMAERTILEFHKEGQCCGWTWNTEYGVSFKPDATTKQVLVPPNAVEFSINQYQWNGRFQARGSKVYDFANKTYLIDPDEIPEIRADVIWLLSWDESPETFNRWSTIRAARVFSDRALGSEALFKYTSKDEADAKAEVEKMELAQNHANILTGGMAQFPTYLPGQGLVNRRVSGGLAWF</sequence>
<dbReference type="Pfam" id="PF17212">
    <property type="entry name" value="Tube"/>
    <property type="match status" value="1"/>
</dbReference>